<proteinExistence type="predicted"/>
<protein>
    <recommendedName>
        <fullName evidence="1">Nucleolar protein 11 C-terminal domain-containing protein</fullName>
    </recommendedName>
</protein>
<dbReference type="InterPro" id="IPR048897">
    <property type="entry name" value="Nol11_C"/>
</dbReference>
<dbReference type="PANTHER" id="PTHR15633:SF2">
    <property type="entry name" value="NUCLEOLAR PROTEIN 11"/>
    <property type="match status" value="1"/>
</dbReference>
<dbReference type="Proteomes" id="UP000678393">
    <property type="component" value="Unassembled WGS sequence"/>
</dbReference>
<dbReference type="EMBL" id="CAJHNH020000146">
    <property type="protein sequence ID" value="CAG5115655.1"/>
    <property type="molecule type" value="Genomic_DNA"/>
</dbReference>
<organism evidence="2 3">
    <name type="scientific">Candidula unifasciata</name>
    <dbReference type="NCBI Taxonomy" id="100452"/>
    <lineage>
        <taxon>Eukaryota</taxon>
        <taxon>Metazoa</taxon>
        <taxon>Spiralia</taxon>
        <taxon>Lophotrochozoa</taxon>
        <taxon>Mollusca</taxon>
        <taxon>Gastropoda</taxon>
        <taxon>Heterobranchia</taxon>
        <taxon>Euthyneura</taxon>
        <taxon>Panpulmonata</taxon>
        <taxon>Eupulmonata</taxon>
        <taxon>Stylommatophora</taxon>
        <taxon>Helicina</taxon>
        <taxon>Helicoidea</taxon>
        <taxon>Geomitridae</taxon>
        <taxon>Candidula</taxon>
    </lineage>
</organism>
<dbReference type="AlphaFoldDB" id="A0A8S3YJD7"/>
<reference evidence="2" key="1">
    <citation type="submission" date="2021-04" db="EMBL/GenBank/DDBJ databases">
        <authorList>
            <consortium name="Molecular Ecology Group"/>
        </authorList>
    </citation>
    <scope>NUCLEOTIDE SEQUENCE</scope>
</reference>
<accession>A0A8S3YJD7</accession>
<dbReference type="InterPro" id="IPR042859">
    <property type="entry name" value="NOL11"/>
</dbReference>
<keyword evidence="3" id="KW-1185">Reference proteome</keyword>
<dbReference type="GO" id="GO:0005730">
    <property type="term" value="C:nucleolus"/>
    <property type="evidence" value="ECO:0007669"/>
    <property type="project" value="TreeGrafter"/>
</dbReference>
<name>A0A8S3YJD7_9EUPU</name>
<evidence type="ECO:0000259" key="1">
    <source>
        <dbReference type="Pfam" id="PF20998"/>
    </source>
</evidence>
<dbReference type="Pfam" id="PF20998">
    <property type="entry name" value="Nol11_C"/>
    <property type="match status" value="1"/>
</dbReference>
<evidence type="ECO:0000313" key="2">
    <source>
        <dbReference type="EMBL" id="CAG5115655.1"/>
    </source>
</evidence>
<dbReference type="OrthoDB" id="6502630at2759"/>
<dbReference type="GO" id="GO:0003723">
    <property type="term" value="F:RNA binding"/>
    <property type="evidence" value="ECO:0007669"/>
    <property type="project" value="TreeGrafter"/>
</dbReference>
<evidence type="ECO:0000313" key="3">
    <source>
        <dbReference type="Proteomes" id="UP000678393"/>
    </source>
</evidence>
<gene>
    <name evidence="2" type="ORF">CUNI_LOCUS1213</name>
</gene>
<comment type="caution">
    <text evidence="2">The sequence shown here is derived from an EMBL/GenBank/DDBJ whole genome shotgun (WGS) entry which is preliminary data.</text>
</comment>
<sequence length="218" mass="25270">MAVNDRQIVDKFIEDGDFERLLQLPETLDDFTESSIVKCVVYFLKSSDEVLEAATKHVPETEISTHVPWVKESMQSPFTDKRCYVLNVMLCQKFSPHFLQEEARLMPFDCVLSLAKYFHFLLSWVPTDPDCDSHVPSLEQIIDWLNALLDGHFQQLKLAEDSTAVIESLQEQVTLMTKWQIESKALQGTLLELNRLFEKQQQQRSTKMGDYCIEVISF</sequence>
<dbReference type="PANTHER" id="PTHR15633">
    <property type="entry name" value="NUCLEOLAR PROTEIN 11"/>
    <property type="match status" value="1"/>
</dbReference>
<dbReference type="GO" id="GO:0030490">
    <property type="term" value="P:maturation of SSU-rRNA"/>
    <property type="evidence" value="ECO:0007669"/>
    <property type="project" value="InterPro"/>
</dbReference>
<feature type="domain" description="Nucleolar protein 11 C-terminal" evidence="1">
    <location>
        <begin position="10"/>
        <end position="216"/>
    </location>
</feature>